<organism evidence="5 6">
    <name type="scientific">Kribbella voronezhensis</name>
    <dbReference type="NCBI Taxonomy" id="2512212"/>
    <lineage>
        <taxon>Bacteria</taxon>
        <taxon>Bacillati</taxon>
        <taxon>Actinomycetota</taxon>
        <taxon>Actinomycetes</taxon>
        <taxon>Propionibacteriales</taxon>
        <taxon>Kribbellaceae</taxon>
        <taxon>Kribbella</taxon>
    </lineage>
</organism>
<accession>A0A4R7T8N9</accession>
<evidence type="ECO:0000259" key="4">
    <source>
        <dbReference type="SMART" id="SM00822"/>
    </source>
</evidence>
<feature type="domain" description="Ketoreductase" evidence="4">
    <location>
        <begin position="21"/>
        <end position="206"/>
    </location>
</feature>
<dbReference type="PRINTS" id="PR00080">
    <property type="entry name" value="SDRFAMILY"/>
</dbReference>
<comment type="caution">
    <text evidence="5">The sequence shown here is derived from an EMBL/GenBank/DDBJ whole genome shotgun (WGS) entry which is preliminary data.</text>
</comment>
<dbReference type="SMART" id="SM00822">
    <property type="entry name" value="PKS_KR"/>
    <property type="match status" value="1"/>
</dbReference>
<evidence type="ECO:0000256" key="3">
    <source>
        <dbReference type="RuleBase" id="RU000363"/>
    </source>
</evidence>
<dbReference type="NCBIfam" id="NF006114">
    <property type="entry name" value="PRK08263.1"/>
    <property type="match status" value="1"/>
</dbReference>
<dbReference type="CDD" id="cd05374">
    <property type="entry name" value="17beta-HSD-like_SDR_c"/>
    <property type="match status" value="1"/>
</dbReference>
<gene>
    <name evidence="5" type="ORF">EV138_1568</name>
</gene>
<dbReference type="Pfam" id="PF00106">
    <property type="entry name" value="adh_short"/>
    <property type="match status" value="1"/>
</dbReference>
<dbReference type="PRINTS" id="PR00081">
    <property type="entry name" value="GDHRDH"/>
</dbReference>
<comment type="similarity">
    <text evidence="1 3">Belongs to the short-chain dehydrogenases/reductases (SDR) family.</text>
</comment>
<proteinExistence type="inferred from homology"/>
<dbReference type="PANTHER" id="PTHR43976">
    <property type="entry name" value="SHORT CHAIN DEHYDROGENASE"/>
    <property type="match status" value="1"/>
</dbReference>
<sequence>MPFLAAVSATRVDDMNTLMTKNWLITGASRGLGREFARAALQRGDHVAATARDTGTLDEFASQYPDTFVPLALDVTDSASVDATVHTAEAQLGGLDIVVNNAGYGHFGAFEELTANDLREQLETNVFGALRVTQAALPGMRERGRGHVVQISSIGGVGAFANLGAYHASKWALEALSESLAAEVARFGIRVTIVEPGGFDTDWAGSSARRSDPLDAYNPMRDEAAARRGAQSPGTPAAAAQALLQVVDAPEPPLRVLFGAQAASIVRGIYQRRLAEWEKWEKVSVAAQGQQ</sequence>
<dbReference type="InterPro" id="IPR057326">
    <property type="entry name" value="KR_dom"/>
</dbReference>
<dbReference type="NCBIfam" id="NF004824">
    <property type="entry name" value="PRK06180.1"/>
    <property type="match status" value="1"/>
</dbReference>
<dbReference type="GO" id="GO:0016491">
    <property type="term" value="F:oxidoreductase activity"/>
    <property type="evidence" value="ECO:0007669"/>
    <property type="project" value="UniProtKB-KW"/>
</dbReference>
<reference evidence="5 6" key="1">
    <citation type="submission" date="2019-03" db="EMBL/GenBank/DDBJ databases">
        <title>Genomic Encyclopedia of Type Strains, Phase III (KMG-III): the genomes of soil and plant-associated and newly described type strains.</title>
        <authorList>
            <person name="Whitman W."/>
        </authorList>
    </citation>
    <scope>NUCLEOTIDE SEQUENCE [LARGE SCALE GENOMIC DNA]</scope>
    <source>
        <strain evidence="5 6">VKM Ac-2575</strain>
    </source>
</reference>
<dbReference type="AlphaFoldDB" id="A0A4R7T8N9"/>
<dbReference type="InterPro" id="IPR002347">
    <property type="entry name" value="SDR_fam"/>
</dbReference>
<dbReference type="Gene3D" id="3.40.50.720">
    <property type="entry name" value="NAD(P)-binding Rossmann-like Domain"/>
    <property type="match status" value="1"/>
</dbReference>
<evidence type="ECO:0000256" key="2">
    <source>
        <dbReference type="ARBA" id="ARBA00023002"/>
    </source>
</evidence>
<evidence type="ECO:0000256" key="1">
    <source>
        <dbReference type="ARBA" id="ARBA00006484"/>
    </source>
</evidence>
<keyword evidence="2" id="KW-0560">Oxidoreductase</keyword>
<dbReference type="EMBL" id="SOCE01000001">
    <property type="protein sequence ID" value="TDU88029.1"/>
    <property type="molecule type" value="Genomic_DNA"/>
</dbReference>
<dbReference type="SUPFAM" id="SSF51735">
    <property type="entry name" value="NAD(P)-binding Rossmann-fold domains"/>
    <property type="match status" value="1"/>
</dbReference>
<protein>
    <submittedName>
        <fullName evidence="5">NADP-dependent 3-hydroxy acid dehydrogenase YdfG</fullName>
    </submittedName>
</protein>
<dbReference type="PANTHER" id="PTHR43976:SF16">
    <property type="entry name" value="SHORT-CHAIN DEHYDROGENASE_REDUCTASE FAMILY PROTEIN"/>
    <property type="match status" value="1"/>
</dbReference>
<dbReference type="InterPro" id="IPR036291">
    <property type="entry name" value="NAD(P)-bd_dom_sf"/>
</dbReference>
<dbReference type="InterPro" id="IPR051911">
    <property type="entry name" value="SDR_oxidoreductase"/>
</dbReference>
<evidence type="ECO:0000313" key="5">
    <source>
        <dbReference type="EMBL" id="TDU88029.1"/>
    </source>
</evidence>
<keyword evidence="6" id="KW-1185">Reference proteome</keyword>
<evidence type="ECO:0000313" key="6">
    <source>
        <dbReference type="Proteomes" id="UP000295151"/>
    </source>
</evidence>
<dbReference type="Proteomes" id="UP000295151">
    <property type="component" value="Unassembled WGS sequence"/>
</dbReference>
<name>A0A4R7T8N9_9ACTN</name>